<evidence type="ECO:0000259" key="1">
    <source>
        <dbReference type="Pfam" id="PF01636"/>
    </source>
</evidence>
<gene>
    <name evidence="2" type="ORF">R4Z09_06320</name>
</gene>
<dbReference type="Proteomes" id="UP001357223">
    <property type="component" value="Chromosome"/>
</dbReference>
<evidence type="ECO:0000313" key="2">
    <source>
        <dbReference type="EMBL" id="WVX82595.1"/>
    </source>
</evidence>
<proteinExistence type="predicted"/>
<sequence>MEHLMEVHMILDRVIHQGMKKAVNITAKFRGDDGFHDRLLSYLNENLPFQIVRLTPLRRNVFIVRLSDGFQFVLKGYSSLRRLKIQEVFTQSLKKEGFPYTYSFYSFPKEHCLYFESQYFGFLEFLKRGEQPFFYDSKNNCQEGIQLLQRFHTVSEKLVGRYKTILPSFHLIDKWEERYRLFEQNISLISFFLQKEVIQDLLAWAEWSITGLKQEKNSLYAFPNVILHGDVAHHNFFRTSNGELLLIDFDLISIGPVISDYLQYANRILPFLNWSLQELTSFEQFRPYFNHHVFLYALVYPTDIFREWNRLVKEKSYNDNRKLRTVMELTLRQFEKRKDFYKEIEARINGGN</sequence>
<dbReference type="Pfam" id="PF01636">
    <property type="entry name" value="APH"/>
    <property type="match status" value="1"/>
</dbReference>
<dbReference type="SUPFAM" id="SSF56112">
    <property type="entry name" value="Protein kinase-like (PK-like)"/>
    <property type="match status" value="1"/>
</dbReference>
<dbReference type="EMBL" id="CP137640">
    <property type="protein sequence ID" value="WVX82595.1"/>
    <property type="molecule type" value="Genomic_DNA"/>
</dbReference>
<reference evidence="2 3" key="1">
    <citation type="submission" date="2023-10" db="EMBL/GenBank/DDBJ databases">
        <title>Niallia locisalis sp.nov. isolated from a salt pond sample.</title>
        <authorList>
            <person name="Li X.-J."/>
            <person name="Dong L."/>
        </authorList>
    </citation>
    <scope>NUCLEOTIDE SEQUENCE [LARGE SCALE GENOMIC DNA]</scope>
    <source>
        <strain evidence="2 3">DSM 29761</strain>
    </source>
</reference>
<protein>
    <submittedName>
        <fullName evidence="2">Phosphotransferase</fullName>
    </submittedName>
</protein>
<name>A0ABZ2CL15_9BACI</name>
<evidence type="ECO:0000313" key="3">
    <source>
        <dbReference type="Proteomes" id="UP001357223"/>
    </source>
</evidence>
<dbReference type="RefSeq" id="WP_338451492.1">
    <property type="nucleotide sequence ID" value="NZ_CP137640.1"/>
</dbReference>
<keyword evidence="3" id="KW-1185">Reference proteome</keyword>
<accession>A0ABZ2CL15</accession>
<dbReference type="Gene3D" id="3.90.1200.10">
    <property type="match status" value="1"/>
</dbReference>
<feature type="domain" description="Aminoglycoside phosphotransferase" evidence="1">
    <location>
        <begin position="167"/>
        <end position="265"/>
    </location>
</feature>
<dbReference type="InterPro" id="IPR002575">
    <property type="entry name" value="Aminoglycoside_PTrfase"/>
</dbReference>
<dbReference type="InterPro" id="IPR011009">
    <property type="entry name" value="Kinase-like_dom_sf"/>
</dbReference>
<organism evidence="2 3">
    <name type="scientific">Niallia oryzisoli</name>
    <dbReference type="NCBI Taxonomy" id="1737571"/>
    <lineage>
        <taxon>Bacteria</taxon>
        <taxon>Bacillati</taxon>
        <taxon>Bacillota</taxon>
        <taxon>Bacilli</taxon>
        <taxon>Bacillales</taxon>
        <taxon>Bacillaceae</taxon>
        <taxon>Niallia</taxon>
    </lineage>
</organism>